<feature type="domain" description="Impact N-terminal" evidence="2">
    <location>
        <begin position="23"/>
        <end position="128"/>
    </location>
</feature>
<comment type="similarity">
    <text evidence="1">Belongs to the IMPACT family.</text>
</comment>
<accession>A0A846QVE2</accession>
<gene>
    <name evidence="3" type="ORF">GGR42_001004</name>
</gene>
<protein>
    <submittedName>
        <fullName evidence="3">Putative YigZ family protein</fullName>
    </submittedName>
</protein>
<dbReference type="InterPro" id="IPR023582">
    <property type="entry name" value="Impact"/>
</dbReference>
<keyword evidence="4" id="KW-1185">Reference proteome</keyword>
<dbReference type="Proteomes" id="UP000590442">
    <property type="component" value="Unassembled WGS sequence"/>
</dbReference>
<dbReference type="EMBL" id="JAATJJ010000001">
    <property type="protein sequence ID" value="NJB70542.1"/>
    <property type="molecule type" value="Genomic_DNA"/>
</dbReference>
<dbReference type="GO" id="GO:0005737">
    <property type="term" value="C:cytoplasm"/>
    <property type="evidence" value="ECO:0007669"/>
    <property type="project" value="TreeGrafter"/>
</dbReference>
<evidence type="ECO:0000313" key="4">
    <source>
        <dbReference type="Proteomes" id="UP000590442"/>
    </source>
</evidence>
<name>A0A846QVE2_9FLAO</name>
<reference evidence="3 4" key="1">
    <citation type="submission" date="2020-03" db="EMBL/GenBank/DDBJ databases">
        <title>Genomic Encyclopedia of Type Strains, Phase IV (KMG-IV): sequencing the most valuable type-strain genomes for metagenomic binning, comparative biology and taxonomic classification.</title>
        <authorList>
            <person name="Goeker M."/>
        </authorList>
    </citation>
    <scope>NUCLEOTIDE SEQUENCE [LARGE SCALE GENOMIC DNA]</scope>
    <source>
        <strain evidence="3 4">DSM 29762</strain>
    </source>
</reference>
<dbReference type="InterPro" id="IPR036956">
    <property type="entry name" value="Impact_N_sf"/>
</dbReference>
<proteinExistence type="inferred from homology"/>
<comment type="caution">
    <text evidence="3">The sequence shown here is derived from an EMBL/GenBank/DDBJ whole genome shotgun (WGS) entry which is preliminary data.</text>
</comment>
<evidence type="ECO:0000313" key="3">
    <source>
        <dbReference type="EMBL" id="NJB70542.1"/>
    </source>
</evidence>
<dbReference type="Gene3D" id="3.30.230.30">
    <property type="entry name" value="Impact, N-terminal domain"/>
    <property type="match status" value="1"/>
</dbReference>
<dbReference type="PANTHER" id="PTHR16301:SF20">
    <property type="entry name" value="IMPACT FAMILY MEMBER YIGZ"/>
    <property type="match status" value="1"/>
</dbReference>
<dbReference type="RefSeq" id="WP_167961436.1">
    <property type="nucleotide sequence ID" value="NZ_JAATJJ010000001.1"/>
</dbReference>
<organism evidence="3 4">
    <name type="scientific">Saonia flava</name>
    <dbReference type="NCBI Taxonomy" id="523696"/>
    <lineage>
        <taxon>Bacteria</taxon>
        <taxon>Pseudomonadati</taxon>
        <taxon>Bacteroidota</taxon>
        <taxon>Flavobacteriia</taxon>
        <taxon>Flavobacteriales</taxon>
        <taxon>Flavobacteriaceae</taxon>
        <taxon>Saonia</taxon>
    </lineage>
</organism>
<sequence length="204" mass="23190">MENGCDIYKTILKPSEEILYKDKKSKFYGYAFPILSEDEVKPIIEELKKKHPKVNHVCYAWQLGVKSPTYRTNDDGEPNNSAGMPILGQIKSYNVTNILVAIARVFGGTKLGVGGLITAYRSAAQIALEESTIIEKIIKYEFSISFDYPEMDKVMRIIKQHHLEIVSKKTEINCTYTLAVREQEVTFITSLFTTMPNILLNKKT</sequence>
<dbReference type="InterPro" id="IPR020568">
    <property type="entry name" value="Ribosomal_Su5_D2-typ_SF"/>
</dbReference>
<evidence type="ECO:0000256" key="1">
    <source>
        <dbReference type="ARBA" id="ARBA00007665"/>
    </source>
</evidence>
<dbReference type="PANTHER" id="PTHR16301">
    <property type="entry name" value="IMPACT-RELATED"/>
    <property type="match status" value="1"/>
</dbReference>
<dbReference type="InterPro" id="IPR001498">
    <property type="entry name" value="Impact_N"/>
</dbReference>
<dbReference type="AlphaFoldDB" id="A0A846QVE2"/>
<dbReference type="GO" id="GO:0006446">
    <property type="term" value="P:regulation of translational initiation"/>
    <property type="evidence" value="ECO:0007669"/>
    <property type="project" value="TreeGrafter"/>
</dbReference>
<evidence type="ECO:0000259" key="2">
    <source>
        <dbReference type="Pfam" id="PF01205"/>
    </source>
</evidence>
<dbReference type="Pfam" id="PF01205">
    <property type="entry name" value="Impact_N"/>
    <property type="match status" value="1"/>
</dbReference>
<dbReference type="SUPFAM" id="SSF54211">
    <property type="entry name" value="Ribosomal protein S5 domain 2-like"/>
    <property type="match status" value="1"/>
</dbReference>